<evidence type="ECO:0000313" key="3">
    <source>
        <dbReference type="EMBL" id="PWV80882.1"/>
    </source>
</evidence>
<keyword evidence="3" id="KW-0346">Stress response</keyword>
<dbReference type="InterPro" id="IPR038670">
    <property type="entry name" value="HslJ-like_sf"/>
</dbReference>
<dbReference type="AlphaFoldDB" id="A0A317P1H1"/>
<proteinExistence type="predicted"/>
<dbReference type="PANTHER" id="PTHR35535:SF2">
    <property type="entry name" value="DUF306 DOMAIN-CONTAINING PROTEIN"/>
    <property type="match status" value="1"/>
</dbReference>
<feature type="chain" id="PRO_5038618016" evidence="1">
    <location>
        <begin position="22"/>
        <end position="263"/>
    </location>
</feature>
<evidence type="ECO:0000256" key="1">
    <source>
        <dbReference type="SAM" id="SignalP"/>
    </source>
</evidence>
<dbReference type="Gene3D" id="2.40.128.270">
    <property type="match status" value="2"/>
</dbReference>
<dbReference type="InterPro" id="IPR005184">
    <property type="entry name" value="DUF306_Meta_HslJ"/>
</dbReference>
<feature type="domain" description="DUF306" evidence="2">
    <location>
        <begin position="150"/>
        <end position="258"/>
    </location>
</feature>
<keyword evidence="1" id="KW-0732">Signal</keyword>
<accession>A0A317P1H1</accession>
<dbReference type="PANTHER" id="PTHR35535">
    <property type="entry name" value="HEAT SHOCK PROTEIN HSLJ"/>
    <property type="match status" value="1"/>
</dbReference>
<dbReference type="Proteomes" id="UP000246410">
    <property type="component" value="Unassembled WGS sequence"/>
</dbReference>
<evidence type="ECO:0000313" key="4">
    <source>
        <dbReference type="Proteomes" id="UP000246410"/>
    </source>
</evidence>
<keyword evidence="4" id="KW-1185">Reference proteome</keyword>
<organism evidence="3 4">
    <name type="scientific">Nocardia neocaledoniensis</name>
    <dbReference type="NCBI Taxonomy" id="236511"/>
    <lineage>
        <taxon>Bacteria</taxon>
        <taxon>Bacillati</taxon>
        <taxon>Actinomycetota</taxon>
        <taxon>Actinomycetes</taxon>
        <taxon>Mycobacteriales</taxon>
        <taxon>Nocardiaceae</taxon>
        <taxon>Nocardia</taxon>
    </lineage>
</organism>
<dbReference type="EMBL" id="QGTL01000001">
    <property type="protein sequence ID" value="PWV80882.1"/>
    <property type="molecule type" value="Genomic_DNA"/>
</dbReference>
<protein>
    <submittedName>
        <fullName evidence="3">Heat shock protein HslJ</fullName>
    </submittedName>
</protein>
<comment type="caution">
    <text evidence="3">The sequence shown here is derived from an EMBL/GenBank/DDBJ whole genome shotgun (WGS) entry which is preliminary data.</text>
</comment>
<name>A0A317P1H1_9NOCA</name>
<dbReference type="PROSITE" id="PS51257">
    <property type="entry name" value="PROKAR_LIPOPROTEIN"/>
    <property type="match status" value="1"/>
</dbReference>
<evidence type="ECO:0000259" key="2">
    <source>
        <dbReference type="Pfam" id="PF03724"/>
    </source>
</evidence>
<dbReference type="Pfam" id="PF03724">
    <property type="entry name" value="META"/>
    <property type="match status" value="2"/>
</dbReference>
<feature type="domain" description="DUF306" evidence="2">
    <location>
        <begin position="39"/>
        <end position="136"/>
    </location>
</feature>
<dbReference type="InterPro" id="IPR053147">
    <property type="entry name" value="Hsp_HslJ-like"/>
</dbReference>
<sequence length="263" mass="26759">MSASPLRLAALCVLAVAAATACSSSDSGNEPADTATPMGHTYISTEVIGGAIPGGGPMTLTFADGRVSANSGCNTSSGTVDLSNHVLHPTSPMAGTLMACAGDRGNADAWQTAFLESGPAWRLEGDTLTLTGETVTVHLTDKKIVTPDKPLLGTTWIVTTLLTPQGQVRSTTLDEVRPNLTIGEGGTVNGLAGCNRMSGTAGVGPGDAVAFAVGTTKMMCGPDVMEVENDVLRALDGKTTATVDADTLTIRNENGYGLVLHAQ</sequence>
<reference evidence="3 4" key="1">
    <citation type="submission" date="2018-05" db="EMBL/GenBank/DDBJ databases">
        <title>Genomic Encyclopedia of Type Strains, Phase IV (KMG-IV): sequencing the most valuable type-strain genomes for metagenomic binning, comparative biology and taxonomic classification.</title>
        <authorList>
            <person name="Goeker M."/>
        </authorList>
    </citation>
    <scope>NUCLEOTIDE SEQUENCE [LARGE SCALE GENOMIC DNA]</scope>
    <source>
        <strain evidence="3 4">DSM 44717</strain>
    </source>
</reference>
<gene>
    <name evidence="3" type="ORF">DFR69_101218</name>
</gene>
<dbReference type="RefSeq" id="WP_110035505.1">
    <property type="nucleotide sequence ID" value="NZ_QGTL01000001.1"/>
</dbReference>
<feature type="signal peptide" evidence="1">
    <location>
        <begin position="1"/>
        <end position="21"/>
    </location>
</feature>